<sequence length="336" mass="36773">MSNEEATTTTPPSSTDSMNDKLSRYIPISLNPDGSINRFPEIPTTPASPDPNSPSPVLSKDIPLNPSHNTWLRLFLPRQSLHRSAAAKPPLIVYVHGGAFIICSAASTTFHNFCSEMAAHLGAVVASVEYRLAPEHRLPAAYDDTMDALYWIRASKDEWLRDFADITNCFLLGTSAGGNIVYHAGLRAAAEADDLSPLNIRGLVLHHPAFGGSERTGSELRLADDRILPEFVLDLGWKLSLPVGADRDHEYCNPTVGSESGALEKMKLLGWKVMVTGCDGDPMIDRQMEFVKILEKKGVKVVGQFDEGGYHGLEIMDPTKTTPLFDSVKQFTTISH</sequence>
<comment type="caution">
    <text evidence="1">The sequence shown here is derived from an EMBL/GenBank/DDBJ whole genome shotgun (WGS) entry which is preliminary data.</text>
</comment>
<dbReference type="Proteomes" id="UP001060215">
    <property type="component" value="Chromosome 7"/>
</dbReference>
<keyword evidence="2" id="KW-1185">Reference proteome</keyword>
<protein>
    <submittedName>
        <fullName evidence="1">Carboxylesterase 1</fullName>
    </submittedName>
</protein>
<evidence type="ECO:0000313" key="2">
    <source>
        <dbReference type="Proteomes" id="UP001060215"/>
    </source>
</evidence>
<name>A0ACC0H0M0_9ERIC</name>
<reference evidence="1 2" key="1">
    <citation type="journal article" date="2022" name="Plant J.">
        <title>Chromosome-level genome of Camellia lanceoleosa provides a valuable resource for understanding genome evolution and self-incompatibility.</title>
        <authorList>
            <person name="Gong W."/>
            <person name="Xiao S."/>
            <person name="Wang L."/>
            <person name="Liao Z."/>
            <person name="Chang Y."/>
            <person name="Mo W."/>
            <person name="Hu G."/>
            <person name="Li W."/>
            <person name="Zhao G."/>
            <person name="Zhu H."/>
            <person name="Hu X."/>
            <person name="Ji K."/>
            <person name="Xiang X."/>
            <person name="Song Q."/>
            <person name="Yuan D."/>
            <person name="Jin S."/>
            <person name="Zhang L."/>
        </authorList>
    </citation>
    <scope>NUCLEOTIDE SEQUENCE [LARGE SCALE GENOMIC DNA]</scope>
    <source>
        <strain evidence="1">SQ_2022a</strain>
    </source>
</reference>
<accession>A0ACC0H0M0</accession>
<organism evidence="1 2">
    <name type="scientific">Camellia lanceoleosa</name>
    <dbReference type="NCBI Taxonomy" id="1840588"/>
    <lineage>
        <taxon>Eukaryota</taxon>
        <taxon>Viridiplantae</taxon>
        <taxon>Streptophyta</taxon>
        <taxon>Embryophyta</taxon>
        <taxon>Tracheophyta</taxon>
        <taxon>Spermatophyta</taxon>
        <taxon>Magnoliopsida</taxon>
        <taxon>eudicotyledons</taxon>
        <taxon>Gunneridae</taxon>
        <taxon>Pentapetalae</taxon>
        <taxon>asterids</taxon>
        <taxon>Ericales</taxon>
        <taxon>Theaceae</taxon>
        <taxon>Camellia</taxon>
    </lineage>
</organism>
<gene>
    <name evidence="1" type="ORF">LOK49_LG07G00506</name>
</gene>
<evidence type="ECO:0000313" key="1">
    <source>
        <dbReference type="EMBL" id="KAI8006665.1"/>
    </source>
</evidence>
<dbReference type="EMBL" id="CM045764">
    <property type="protein sequence ID" value="KAI8006665.1"/>
    <property type="molecule type" value="Genomic_DNA"/>
</dbReference>
<proteinExistence type="predicted"/>